<comment type="cofactor">
    <cofactor evidence="2">
        <name>Fe cation</name>
        <dbReference type="ChEBI" id="CHEBI:24875"/>
    </cofactor>
    <text evidence="2">Binds 1 Fe cation per subunit.</text>
</comment>
<evidence type="ECO:0000256" key="1">
    <source>
        <dbReference type="ARBA" id="ARBA00008416"/>
    </source>
</evidence>
<dbReference type="Gene3D" id="2.60.120.10">
    <property type="entry name" value="Jelly Rolls"/>
    <property type="match status" value="1"/>
</dbReference>
<feature type="binding site" evidence="2">
    <location>
        <position position="108"/>
    </location>
    <ligand>
        <name>Fe cation</name>
        <dbReference type="ChEBI" id="CHEBI:24875"/>
    </ligand>
</feature>
<proteinExistence type="inferred from homology"/>
<sequence length="167" mass="17848">MRQIVSYNSEKRPHWVGDGFPLRSLLSPERSAAAASPFLLLDDAGPHHFGPKAGAPRGVGAHPHKGFETVTLVSHGEVEHRDSTGTGGVIGPGDVQWMTAGSGILHQEYHSADVTARGGAFEMVQLWVNLAAKHKSAAPGYQNMTRDLIPTVTEGAAQIRVIAGRYH</sequence>
<evidence type="ECO:0000313" key="5">
    <source>
        <dbReference type="EMBL" id="RWY40923.1"/>
    </source>
</evidence>
<dbReference type="OrthoDB" id="9780903at2"/>
<protein>
    <submittedName>
        <fullName evidence="5">Pirin family protein</fullName>
    </submittedName>
</protein>
<reference evidence="5 6" key="1">
    <citation type="journal article" date="2015" name="Int. J. Syst. Evol. Microbiol.">
        <title>Gemmobacter intermedius sp. nov., isolated from a white stork (Ciconia ciconia).</title>
        <authorList>
            <person name="Kampfer P."/>
            <person name="Jerzak L."/>
            <person name="Wilharm G."/>
            <person name="Golke J."/>
            <person name="Busse H.J."/>
            <person name="Glaeser S.P."/>
        </authorList>
    </citation>
    <scope>NUCLEOTIDE SEQUENCE [LARGE SCALE GENOMIC DNA]</scope>
    <source>
        <strain evidence="5 6">119/4</strain>
    </source>
</reference>
<dbReference type="PIRSF" id="PIRSF006232">
    <property type="entry name" value="Pirin"/>
    <property type="match status" value="1"/>
</dbReference>
<dbReference type="InterPro" id="IPR014710">
    <property type="entry name" value="RmlC-like_jellyroll"/>
</dbReference>
<dbReference type="GO" id="GO:0046872">
    <property type="term" value="F:metal ion binding"/>
    <property type="evidence" value="ECO:0007669"/>
    <property type="project" value="UniProtKB-KW"/>
</dbReference>
<dbReference type="PANTHER" id="PTHR43594">
    <property type="entry name" value="QUERCETIN 2,3-DIOXYGENASE"/>
    <property type="match status" value="1"/>
</dbReference>
<feature type="binding site" evidence="2">
    <location>
        <position position="106"/>
    </location>
    <ligand>
        <name>Fe cation</name>
        <dbReference type="ChEBI" id="CHEBI:24875"/>
    </ligand>
</feature>
<dbReference type="InterPro" id="IPR053186">
    <property type="entry name" value="QDO-related"/>
</dbReference>
<dbReference type="InterPro" id="IPR012093">
    <property type="entry name" value="Pirin"/>
</dbReference>
<gene>
    <name evidence="5" type="ORF">EP867_10565</name>
</gene>
<dbReference type="PANTHER" id="PTHR43594:SF1">
    <property type="entry name" value="QUERCETIN 2,3-DIOXYGENASE PA2418-RELATED"/>
    <property type="match status" value="1"/>
</dbReference>
<comment type="similarity">
    <text evidence="1 3">Belongs to the pirin family.</text>
</comment>
<feature type="binding site" evidence="2">
    <location>
        <position position="62"/>
    </location>
    <ligand>
        <name>Fe cation</name>
        <dbReference type="ChEBI" id="CHEBI:24875"/>
    </ligand>
</feature>
<keyword evidence="2" id="KW-0408">Iron</keyword>
<evidence type="ECO:0000256" key="3">
    <source>
        <dbReference type="RuleBase" id="RU003457"/>
    </source>
</evidence>
<dbReference type="Proteomes" id="UP000287168">
    <property type="component" value="Unassembled WGS sequence"/>
</dbReference>
<evidence type="ECO:0000259" key="4">
    <source>
        <dbReference type="Pfam" id="PF02678"/>
    </source>
</evidence>
<dbReference type="RefSeq" id="WP_128488950.1">
    <property type="nucleotide sequence ID" value="NZ_JBHLXB010000003.1"/>
</dbReference>
<dbReference type="InterPro" id="IPR003829">
    <property type="entry name" value="Pirin_N_dom"/>
</dbReference>
<dbReference type="SUPFAM" id="SSF51182">
    <property type="entry name" value="RmlC-like cupins"/>
    <property type="match status" value="1"/>
</dbReference>
<dbReference type="EMBL" id="SBLC01000013">
    <property type="protein sequence ID" value="RWY40923.1"/>
    <property type="molecule type" value="Genomic_DNA"/>
</dbReference>
<name>A0A3S3YIG7_9RHOB</name>
<evidence type="ECO:0000256" key="2">
    <source>
        <dbReference type="PIRSR" id="PIRSR006232-1"/>
    </source>
</evidence>
<accession>A0A3S3YIG7</accession>
<keyword evidence="2" id="KW-0479">Metal-binding</keyword>
<keyword evidence="6" id="KW-1185">Reference proteome</keyword>
<dbReference type="Pfam" id="PF02678">
    <property type="entry name" value="Pirin"/>
    <property type="match status" value="1"/>
</dbReference>
<evidence type="ECO:0000313" key="6">
    <source>
        <dbReference type="Proteomes" id="UP000287168"/>
    </source>
</evidence>
<dbReference type="AlphaFoldDB" id="A0A3S3YIG7"/>
<organism evidence="5 6">
    <name type="scientific">Falsigemmobacter intermedius</name>
    <dbReference type="NCBI Taxonomy" id="1553448"/>
    <lineage>
        <taxon>Bacteria</taxon>
        <taxon>Pseudomonadati</taxon>
        <taxon>Pseudomonadota</taxon>
        <taxon>Alphaproteobacteria</taxon>
        <taxon>Rhodobacterales</taxon>
        <taxon>Paracoccaceae</taxon>
        <taxon>Falsigemmobacter</taxon>
    </lineage>
</organism>
<feature type="domain" description="Pirin N-terminal" evidence="4">
    <location>
        <begin position="29"/>
        <end position="128"/>
    </location>
</feature>
<dbReference type="InterPro" id="IPR011051">
    <property type="entry name" value="RmlC_Cupin_sf"/>
</dbReference>
<comment type="caution">
    <text evidence="5">The sequence shown here is derived from an EMBL/GenBank/DDBJ whole genome shotgun (WGS) entry which is preliminary data.</text>
</comment>
<feature type="binding site" evidence="2">
    <location>
        <position position="64"/>
    </location>
    <ligand>
        <name>Fe cation</name>
        <dbReference type="ChEBI" id="CHEBI:24875"/>
    </ligand>
</feature>
<dbReference type="CDD" id="cd02909">
    <property type="entry name" value="cupin_pirin_N"/>
    <property type="match status" value="1"/>
</dbReference>